<comment type="caution">
    <text evidence="2">The sequence shown here is derived from an EMBL/GenBank/DDBJ whole genome shotgun (WGS) entry which is preliminary data.</text>
</comment>
<dbReference type="RefSeq" id="WP_140456198.1">
    <property type="nucleotide sequence ID" value="NZ_VFRP01000043.1"/>
</dbReference>
<dbReference type="Proteomes" id="UP000319255">
    <property type="component" value="Unassembled WGS sequence"/>
</dbReference>
<sequence>MMIDKQTSGGPVVAVLGGGFAGAATAYHLARALPSREARIVVVEPRPVLGRGLAYGSDDPAHRINVPAAKMSLIPDEPGHFVSWLTAEGIRMSPGTLTLSGDCFPERRIFGQYVAAQLGRFVASGVIRHRRAAAIRVARRDDGYDIDLSNGATFAADLVVLAMSHPAPRVPWALRGLTGSRRLIADPYDNARVAAIARSDRVLVVGSGLASADAVASLDRRGFHGHVTVLSRHGLRSRGHGTVVAPSPADFARPPERTAVGILGRVRAAVAADAMRGQSWHAALDRVREQGDAIWSALDPVERSRLARHLRRFWDVHRFRVAPQVEAVLARLNAAGRLDFAAARLIDATEEQEGVLARYRPRHATETLSARFDTVVIATGPDHAEAIPSSPVLRALAAGGLIEPDPLGLGLRVAGRCRAVARDGTASETLYVAGPLARGDVGELMGVPEVARHAERLAGLLAQRLTSLETPEATRSRRETRLSLWKQ</sequence>
<organism evidence="2 3">
    <name type="scientific">Amaricoccus solimangrovi</name>
    <dbReference type="NCBI Taxonomy" id="2589815"/>
    <lineage>
        <taxon>Bacteria</taxon>
        <taxon>Pseudomonadati</taxon>
        <taxon>Pseudomonadota</taxon>
        <taxon>Alphaproteobacteria</taxon>
        <taxon>Rhodobacterales</taxon>
        <taxon>Paracoccaceae</taxon>
        <taxon>Amaricoccus</taxon>
    </lineage>
</organism>
<dbReference type="PANTHER" id="PTHR40254:SF1">
    <property type="entry name" value="BLR0577 PROTEIN"/>
    <property type="match status" value="1"/>
</dbReference>
<dbReference type="InterPro" id="IPR036188">
    <property type="entry name" value="FAD/NAD-bd_sf"/>
</dbReference>
<proteinExistence type="predicted"/>
<evidence type="ECO:0000313" key="3">
    <source>
        <dbReference type="Proteomes" id="UP000319255"/>
    </source>
</evidence>
<dbReference type="Gene3D" id="3.50.50.100">
    <property type="match status" value="1"/>
</dbReference>
<evidence type="ECO:0000259" key="1">
    <source>
        <dbReference type="Pfam" id="PF13454"/>
    </source>
</evidence>
<dbReference type="InterPro" id="IPR038732">
    <property type="entry name" value="HpyO/CreE_NAD-binding"/>
</dbReference>
<accession>A0A501WHR7</accession>
<dbReference type="PANTHER" id="PTHR40254">
    <property type="entry name" value="BLR0577 PROTEIN"/>
    <property type="match status" value="1"/>
</dbReference>
<dbReference type="SUPFAM" id="SSF51905">
    <property type="entry name" value="FAD/NAD(P)-binding domain"/>
    <property type="match status" value="2"/>
</dbReference>
<feature type="domain" description="FAD-dependent urate hydroxylase HpyO/Asp monooxygenase CreE-like FAD/NAD(P)-binding" evidence="1">
    <location>
        <begin position="14"/>
        <end position="165"/>
    </location>
</feature>
<dbReference type="OrthoDB" id="101972at2"/>
<dbReference type="InterPro" id="IPR052189">
    <property type="entry name" value="L-asp_N-monooxygenase_NS-form"/>
</dbReference>
<keyword evidence="3" id="KW-1185">Reference proteome</keyword>
<name>A0A501WHR7_9RHOB</name>
<dbReference type="EMBL" id="VFRP01000043">
    <property type="protein sequence ID" value="TPE46631.1"/>
    <property type="molecule type" value="Genomic_DNA"/>
</dbReference>
<protein>
    <submittedName>
        <fullName evidence="2">FAD-dependent oxidoreductase</fullName>
    </submittedName>
</protein>
<reference evidence="2 3" key="1">
    <citation type="submission" date="2019-06" db="EMBL/GenBank/DDBJ databases">
        <title>A novel bacterium of genus Amaricoccus, isolated from marine sediment.</title>
        <authorList>
            <person name="Huang H."/>
            <person name="Mo K."/>
            <person name="Hu Y."/>
        </authorList>
    </citation>
    <scope>NUCLEOTIDE SEQUENCE [LARGE SCALE GENOMIC DNA]</scope>
    <source>
        <strain evidence="2 3">HB172011</strain>
    </source>
</reference>
<dbReference type="Gene3D" id="3.50.50.60">
    <property type="entry name" value="FAD/NAD(P)-binding domain"/>
    <property type="match status" value="1"/>
</dbReference>
<gene>
    <name evidence="2" type="ORF">FJM51_21595</name>
</gene>
<evidence type="ECO:0000313" key="2">
    <source>
        <dbReference type="EMBL" id="TPE46631.1"/>
    </source>
</evidence>
<dbReference type="AlphaFoldDB" id="A0A501WHR7"/>
<dbReference type="Pfam" id="PF13454">
    <property type="entry name" value="NAD_binding_9"/>
    <property type="match status" value="1"/>
</dbReference>